<proteinExistence type="predicted"/>
<protein>
    <recommendedName>
        <fullName evidence="1">ORC1/DEAH AAA+ ATPase domain-containing protein</fullName>
    </recommendedName>
</protein>
<sequence length="466" mass="52066">MAASGKRAAMSLDWYLSNEDMLVKAERQIGEQLADRRRCGDHMVAETAQICDEVFNNILNRGLDSSQGENNSVLLLGEAGSGKSHVVEWCVKKLCEVQSDCVVLRARGSAYSSDVECLRHLATQVTDQLDNLPRANADFEQGMEWVRNIFRGSFKQASAVVVVLDQFEHFCSRSRQTLLYNLFDIAQESGVHLSIVGTSDKMDVLDSLEKRIRSRFSMRHLHVFLPTCMADLIAVLMSKLRVTPDSGLNANFARDFNRTLEAALLSKKDDWRAHLELGRPPSWFLAQCLPVSALVRQVCSKDVEGGPSPSKRARFDGMPGCLPSCTANDATMLLLDGLSEAQHIVLLALSRLHQRRAPVKTLAAVLHEIRILHEGTQYLTANTSPDLYSAAFNHLLDLRLIELCNKGASETLKRHRQCRSLVDDVYASLVKELQSQSPTPSLSNPLRRLPSAVQQWLVFQRQDKAQ</sequence>
<organism evidence="2">
    <name type="scientific">Noctiluca scintillans</name>
    <name type="common">Sea sparkle</name>
    <name type="synonym">Red tide dinoflagellate</name>
    <dbReference type="NCBI Taxonomy" id="2966"/>
    <lineage>
        <taxon>Eukaryota</taxon>
        <taxon>Sar</taxon>
        <taxon>Alveolata</taxon>
        <taxon>Dinophyceae</taxon>
        <taxon>Noctilucales</taxon>
        <taxon>Noctilucaceae</taxon>
        <taxon>Noctiluca</taxon>
    </lineage>
</organism>
<accession>A0A7S1F5L4</accession>
<dbReference type="AlphaFoldDB" id="A0A7S1F5L4"/>
<dbReference type="GO" id="GO:0003688">
    <property type="term" value="F:DNA replication origin binding"/>
    <property type="evidence" value="ECO:0007669"/>
    <property type="project" value="TreeGrafter"/>
</dbReference>
<dbReference type="PANTHER" id="PTHR12087">
    <property type="entry name" value="ORIGIN RECOGNITION COMPLEX SUBUNIT 4"/>
    <property type="match status" value="1"/>
</dbReference>
<dbReference type="EMBL" id="HBFQ01029108">
    <property type="protein sequence ID" value="CAD8846133.1"/>
    <property type="molecule type" value="Transcribed_RNA"/>
</dbReference>
<dbReference type="Gene3D" id="3.40.50.300">
    <property type="entry name" value="P-loop containing nucleotide triphosphate hydrolases"/>
    <property type="match status" value="1"/>
</dbReference>
<dbReference type="Pfam" id="PF13401">
    <property type="entry name" value="AAA_22"/>
    <property type="match status" value="1"/>
</dbReference>
<dbReference type="InterPro" id="IPR027417">
    <property type="entry name" value="P-loop_NTPase"/>
</dbReference>
<dbReference type="GO" id="GO:0016887">
    <property type="term" value="F:ATP hydrolysis activity"/>
    <property type="evidence" value="ECO:0007669"/>
    <property type="project" value="InterPro"/>
</dbReference>
<dbReference type="GO" id="GO:0006270">
    <property type="term" value="P:DNA replication initiation"/>
    <property type="evidence" value="ECO:0007669"/>
    <property type="project" value="TreeGrafter"/>
</dbReference>
<feature type="domain" description="ORC1/DEAH AAA+ ATPase" evidence="1">
    <location>
        <begin position="70"/>
        <end position="200"/>
    </location>
</feature>
<reference evidence="2" key="1">
    <citation type="submission" date="2021-01" db="EMBL/GenBank/DDBJ databases">
        <authorList>
            <person name="Corre E."/>
            <person name="Pelletier E."/>
            <person name="Niang G."/>
            <person name="Scheremetjew M."/>
            <person name="Finn R."/>
            <person name="Kale V."/>
            <person name="Holt S."/>
            <person name="Cochrane G."/>
            <person name="Meng A."/>
            <person name="Brown T."/>
            <person name="Cohen L."/>
        </authorList>
    </citation>
    <scope>NUCLEOTIDE SEQUENCE</scope>
</reference>
<evidence type="ECO:0000259" key="1">
    <source>
        <dbReference type="Pfam" id="PF13401"/>
    </source>
</evidence>
<gene>
    <name evidence="2" type="ORF">NSCI0253_LOCUS20483</name>
</gene>
<dbReference type="SUPFAM" id="SSF52540">
    <property type="entry name" value="P-loop containing nucleoside triphosphate hydrolases"/>
    <property type="match status" value="1"/>
</dbReference>
<dbReference type="InterPro" id="IPR049945">
    <property type="entry name" value="AAA_22"/>
</dbReference>
<dbReference type="GO" id="GO:0005664">
    <property type="term" value="C:nuclear origin of replication recognition complex"/>
    <property type="evidence" value="ECO:0007669"/>
    <property type="project" value="TreeGrafter"/>
</dbReference>
<dbReference type="PANTHER" id="PTHR12087:SF0">
    <property type="entry name" value="ORIGIN RECOGNITION COMPLEX SUBUNIT 4"/>
    <property type="match status" value="1"/>
</dbReference>
<name>A0A7S1F5L4_NOCSC</name>
<evidence type="ECO:0000313" key="2">
    <source>
        <dbReference type="EMBL" id="CAD8846133.1"/>
    </source>
</evidence>
<dbReference type="InterPro" id="IPR016527">
    <property type="entry name" value="ORC4"/>
</dbReference>